<dbReference type="InterPro" id="IPR050177">
    <property type="entry name" value="Lipid_A_modif_metabolic_enz"/>
</dbReference>
<protein>
    <submittedName>
        <fullName evidence="2">dTDP-4-oxo-6-deoxy-D-allose reductase</fullName>
    </submittedName>
</protein>
<evidence type="ECO:0000259" key="1">
    <source>
        <dbReference type="Pfam" id="PF01370"/>
    </source>
</evidence>
<proteinExistence type="predicted"/>
<dbReference type="AlphaFoldDB" id="A0A100JLT0"/>
<organism evidence="2 3">
    <name type="scientific">Streptomyces scabiei</name>
    <dbReference type="NCBI Taxonomy" id="1930"/>
    <lineage>
        <taxon>Bacteria</taxon>
        <taxon>Bacillati</taxon>
        <taxon>Actinomycetota</taxon>
        <taxon>Actinomycetes</taxon>
        <taxon>Kitasatosporales</taxon>
        <taxon>Streptomycetaceae</taxon>
        <taxon>Streptomyces</taxon>
    </lineage>
</organism>
<dbReference type="InterPro" id="IPR036291">
    <property type="entry name" value="NAD(P)-bd_dom_sf"/>
</dbReference>
<dbReference type="Pfam" id="PF01370">
    <property type="entry name" value="Epimerase"/>
    <property type="match status" value="1"/>
</dbReference>
<accession>A0A100JLT0</accession>
<feature type="domain" description="NAD-dependent epimerase/dehydratase" evidence="1">
    <location>
        <begin position="4"/>
        <end position="240"/>
    </location>
</feature>
<dbReference type="SUPFAM" id="SSF51735">
    <property type="entry name" value="NAD(P)-binding Rossmann-fold domains"/>
    <property type="match status" value="1"/>
</dbReference>
<dbReference type="EMBL" id="BCMM01000008">
    <property type="protein sequence ID" value="GAQ61892.1"/>
    <property type="molecule type" value="Genomic_DNA"/>
</dbReference>
<reference evidence="3" key="3">
    <citation type="submission" date="2016-02" db="EMBL/GenBank/DDBJ databases">
        <title>Draft genome of pathogenic Streptomyces sp. in Japan.</title>
        <authorList>
            <person name="Tomihama T."/>
            <person name="Ikenaga M."/>
            <person name="Sakai M."/>
            <person name="Okubo T."/>
            <person name="Ikeda S."/>
        </authorList>
    </citation>
    <scope>NUCLEOTIDE SEQUENCE [LARGE SCALE GENOMIC DNA]</scope>
    <source>
        <strain evidence="3">S58</strain>
    </source>
</reference>
<sequence length="310" mass="33807">MRTALVTGSWGFVGRHMTRALRERGWDVIGCDIANPERSVNCLDVFRRADRVFDLVVHAAARAPHRAAIDGFPETMAYNLQLDSALFDWALDTRQGRVLYLSSSAVYPVGFQAGHTPYRLREEDADPEREIGADLLKALGDVTSLQPDAGYGWTKLTGEKMAAAAAAAGLRVHVVRPFSGYGEDQGDDWPFGAFVARARRRDDPFTIWGDGSQVRDWIHIDDVVAGALAVVDADVREPVNLCTGRGTSMTELARMIVAETGYQPAIGYQLQAPRGVAYRVGDPGLFSDIYQPKVDVEEGVARAVRAGVAA</sequence>
<reference evidence="3" key="1">
    <citation type="submission" date="2015-11" db="EMBL/GenBank/DDBJ databases">
        <authorList>
            <consortium name="Cross-ministerial Strategic Innovation Promotion Program (SIP) consortium"/>
            <person name="Tomihama T."/>
            <person name="Ikenaga M."/>
            <person name="Sakai M."/>
            <person name="Okubo T."/>
            <person name="Ikeda S."/>
        </authorList>
    </citation>
    <scope>NUCLEOTIDE SEQUENCE [LARGE SCALE GENOMIC DNA]</scope>
    <source>
        <strain evidence="3">S58</strain>
    </source>
</reference>
<evidence type="ECO:0000313" key="3">
    <source>
        <dbReference type="Proteomes" id="UP000067448"/>
    </source>
</evidence>
<dbReference type="PANTHER" id="PTHR43245:SF13">
    <property type="entry name" value="UDP-D-APIOSE_UDP-D-XYLOSE SYNTHASE 2"/>
    <property type="match status" value="1"/>
</dbReference>
<dbReference type="PANTHER" id="PTHR43245">
    <property type="entry name" value="BIFUNCTIONAL POLYMYXIN RESISTANCE PROTEIN ARNA"/>
    <property type="match status" value="1"/>
</dbReference>
<gene>
    <name evidence="2" type="primary">chmD</name>
    <name evidence="2" type="ORF">SsS58_02246</name>
</gene>
<dbReference type="OrthoDB" id="9801785at2"/>
<name>A0A100JLT0_STRSC</name>
<reference evidence="2 3" key="2">
    <citation type="journal article" date="2016" name="Genome Announc.">
        <title>Draft Genome Sequences of Streptomyces scabiei S58, Streptomyces turgidiscabies T45, and Streptomyces acidiscabies a10, the Pathogens of Potato Common Scab, Isolated in Japan.</title>
        <authorList>
            <person name="Tomihama T."/>
            <person name="Nishi Y."/>
            <person name="Sakai M."/>
            <person name="Ikenaga M."/>
            <person name="Okubo T."/>
            <person name="Ikeda S."/>
        </authorList>
    </citation>
    <scope>NUCLEOTIDE SEQUENCE [LARGE SCALE GENOMIC DNA]</scope>
    <source>
        <strain evidence="2 3">S58</strain>
    </source>
</reference>
<dbReference type="InterPro" id="IPR001509">
    <property type="entry name" value="Epimerase_deHydtase"/>
</dbReference>
<dbReference type="Gene3D" id="3.90.25.10">
    <property type="entry name" value="UDP-galactose 4-epimerase, domain 1"/>
    <property type="match status" value="1"/>
</dbReference>
<evidence type="ECO:0000313" key="2">
    <source>
        <dbReference type="EMBL" id="GAQ61892.1"/>
    </source>
</evidence>
<comment type="caution">
    <text evidence="2">The sequence shown here is derived from an EMBL/GenBank/DDBJ whole genome shotgun (WGS) entry which is preliminary data.</text>
</comment>
<dbReference type="RefSeq" id="WP_059079745.1">
    <property type="nucleotide sequence ID" value="NZ_BCMM01000008.1"/>
</dbReference>
<dbReference type="Gene3D" id="3.40.50.720">
    <property type="entry name" value="NAD(P)-binding Rossmann-like Domain"/>
    <property type="match status" value="1"/>
</dbReference>
<dbReference type="Proteomes" id="UP000067448">
    <property type="component" value="Unassembled WGS sequence"/>
</dbReference>